<dbReference type="EMBL" id="JBHTLY010000004">
    <property type="protein sequence ID" value="MFD1202320.1"/>
    <property type="molecule type" value="Genomic_DNA"/>
</dbReference>
<name>A0ABW3TP14_9MICO</name>
<dbReference type="GO" id="GO:0005524">
    <property type="term" value="F:ATP binding"/>
    <property type="evidence" value="ECO:0007669"/>
    <property type="project" value="UniProtKB-KW"/>
</dbReference>
<evidence type="ECO:0000256" key="1">
    <source>
        <dbReference type="ARBA" id="ARBA00004202"/>
    </source>
</evidence>
<protein>
    <submittedName>
        <fullName evidence="12">ABC transporter ATP-binding protein</fullName>
    </submittedName>
</protein>
<reference evidence="13" key="1">
    <citation type="journal article" date="2019" name="Int. J. Syst. Evol. Microbiol.">
        <title>The Global Catalogue of Microorganisms (GCM) 10K type strain sequencing project: providing services to taxonomists for standard genome sequencing and annotation.</title>
        <authorList>
            <consortium name="The Broad Institute Genomics Platform"/>
            <consortium name="The Broad Institute Genome Sequencing Center for Infectious Disease"/>
            <person name="Wu L."/>
            <person name="Ma J."/>
        </authorList>
    </citation>
    <scope>NUCLEOTIDE SEQUENCE [LARGE SCALE GENOMIC DNA]</scope>
    <source>
        <strain evidence="13">CCUG 50213</strain>
    </source>
</reference>
<keyword evidence="2" id="KW-0813">Transport</keyword>
<evidence type="ECO:0000256" key="5">
    <source>
        <dbReference type="ARBA" id="ARBA00022741"/>
    </source>
</evidence>
<evidence type="ECO:0000256" key="4">
    <source>
        <dbReference type="ARBA" id="ARBA00022496"/>
    </source>
</evidence>
<dbReference type="CDD" id="cd03214">
    <property type="entry name" value="ABC_Iron-Siderophores_B12_Hemin"/>
    <property type="match status" value="1"/>
</dbReference>
<feature type="domain" description="ABC transporter" evidence="11">
    <location>
        <begin position="8"/>
        <end position="254"/>
    </location>
</feature>
<feature type="compositionally biased region" description="Basic and acidic residues" evidence="10">
    <location>
        <begin position="274"/>
        <end position="292"/>
    </location>
</feature>
<evidence type="ECO:0000313" key="13">
    <source>
        <dbReference type="Proteomes" id="UP001597181"/>
    </source>
</evidence>
<evidence type="ECO:0000256" key="6">
    <source>
        <dbReference type="ARBA" id="ARBA00022840"/>
    </source>
</evidence>
<evidence type="ECO:0000313" key="12">
    <source>
        <dbReference type="EMBL" id="MFD1202320.1"/>
    </source>
</evidence>
<evidence type="ECO:0000256" key="3">
    <source>
        <dbReference type="ARBA" id="ARBA00022475"/>
    </source>
</evidence>
<evidence type="ECO:0000256" key="9">
    <source>
        <dbReference type="ARBA" id="ARBA00023136"/>
    </source>
</evidence>
<dbReference type="PANTHER" id="PTHR42771">
    <property type="entry name" value="IRON(3+)-HYDROXAMATE IMPORT ATP-BINDING PROTEIN FHUC"/>
    <property type="match status" value="1"/>
</dbReference>
<dbReference type="RefSeq" id="WP_343961001.1">
    <property type="nucleotide sequence ID" value="NZ_BAAAKZ010000010.1"/>
</dbReference>
<keyword evidence="13" id="KW-1185">Reference proteome</keyword>
<evidence type="ECO:0000256" key="2">
    <source>
        <dbReference type="ARBA" id="ARBA00022448"/>
    </source>
</evidence>
<sequence>MTPDIPALHGDGISVGYSGQEVLTELSVTVPGGRITTLIGPNGSGKSTLLKALGRVQPLTAGTVALDGEDIHRMPTRAVARKLGLLPQSPLAPEGITVADLVRRGRHPHGRSLGRGAAGDTDAVAEALELTGTAEFALRPVDSLSGGQRQRAWIAMVLAQSTPILLLDEPTTPILLLDEPTTFLDIAHQIEVLELLSSLRHDHGKTVLLVLHDLEQAAAYSDQIVALKQGEIAAVGNPSDVVTEAFVAEVFGLACRVIHDPDTGSPLILPRGKISRERAPQPQDVRTKEDTR</sequence>
<dbReference type="Pfam" id="PF00005">
    <property type="entry name" value="ABC_tran"/>
    <property type="match status" value="1"/>
</dbReference>
<dbReference type="InterPro" id="IPR051535">
    <property type="entry name" value="Siderophore_ABC-ATPase"/>
</dbReference>
<proteinExistence type="predicted"/>
<keyword evidence="7" id="KW-0408">Iron</keyword>
<keyword evidence="5" id="KW-0547">Nucleotide-binding</keyword>
<accession>A0ABW3TP14</accession>
<dbReference type="InterPro" id="IPR027417">
    <property type="entry name" value="P-loop_NTPase"/>
</dbReference>
<keyword evidence="4" id="KW-0410">Iron transport</keyword>
<evidence type="ECO:0000256" key="7">
    <source>
        <dbReference type="ARBA" id="ARBA00023004"/>
    </source>
</evidence>
<organism evidence="12 13">
    <name type="scientific">Leucobacter albus</name>
    <dbReference type="NCBI Taxonomy" id="272210"/>
    <lineage>
        <taxon>Bacteria</taxon>
        <taxon>Bacillati</taxon>
        <taxon>Actinomycetota</taxon>
        <taxon>Actinomycetes</taxon>
        <taxon>Micrococcales</taxon>
        <taxon>Microbacteriaceae</taxon>
        <taxon>Leucobacter</taxon>
    </lineage>
</organism>
<keyword evidence="6 12" id="KW-0067">ATP-binding</keyword>
<comment type="subcellular location">
    <subcellularLocation>
        <location evidence="1">Cell membrane</location>
        <topology evidence="1">Peripheral membrane protein</topology>
    </subcellularLocation>
</comment>
<evidence type="ECO:0000256" key="10">
    <source>
        <dbReference type="SAM" id="MobiDB-lite"/>
    </source>
</evidence>
<evidence type="ECO:0000256" key="8">
    <source>
        <dbReference type="ARBA" id="ARBA00023065"/>
    </source>
</evidence>
<dbReference type="PANTHER" id="PTHR42771:SF2">
    <property type="entry name" value="IRON(3+)-HYDROXAMATE IMPORT ATP-BINDING PROTEIN FHUC"/>
    <property type="match status" value="1"/>
</dbReference>
<comment type="caution">
    <text evidence="12">The sequence shown here is derived from an EMBL/GenBank/DDBJ whole genome shotgun (WGS) entry which is preliminary data.</text>
</comment>
<dbReference type="SUPFAM" id="SSF52540">
    <property type="entry name" value="P-loop containing nucleoside triphosphate hydrolases"/>
    <property type="match status" value="1"/>
</dbReference>
<dbReference type="Proteomes" id="UP001597181">
    <property type="component" value="Unassembled WGS sequence"/>
</dbReference>
<dbReference type="SMART" id="SM00382">
    <property type="entry name" value="AAA"/>
    <property type="match status" value="1"/>
</dbReference>
<dbReference type="InterPro" id="IPR017871">
    <property type="entry name" value="ABC_transporter-like_CS"/>
</dbReference>
<dbReference type="InterPro" id="IPR003439">
    <property type="entry name" value="ABC_transporter-like_ATP-bd"/>
</dbReference>
<dbReference type="InterPro" id="IPR003593">
    <property type="entry name" value="AAA+_ATPase"/>
</dbReference>
<feature type="region of interest" description="Disordered" evidence="10">
    <location>
        <begin position="268"/>
        <end position="292"/>
    </location>
</feature>
<gene>
    <name evidence="12" type="ORF">ACFQ3U_10495</name>
</gene>
<dbReference type="PROSITE" id="PS00211">
    <property type="entry name" value="ABC_TRANSPORTER_1"/>
    <property type="match status" value="1"/>
</dbReference>
<keyword evidence="8" id="KW-0406">Ion transport</keyword>
<keyword evidence="9" id="KW-0472">Membrane</keyword>
<dbReference type="Gene3D" id="3.40.50.300">
    <property type="entry name" value="P-loop containing nucleotide triphosphate hydrolases"/>
    <property type="match status" value="2"/>
</dbReference>
<evidence type="ECO:0000259" key="11">
    <source>
        <dbReference type="PROSITE" id="PS50893"/>
    </source>
</evidence>
<keyword evidence="3" id="KW-1003">Cell membrane</keyword>
<dbReference type="PROSITE" id="PS50893">
    <property type="entry name" value="ABC_TRANSPORTER_2"/>
    <property type="match status" value="1"/>
</dbReference>